<evidence type="ECO:0000256" key="9">
    <source>
        <dbReference type="ARBA" id="ARBA00023014"/>
    </source>
</evidence>
<evidence type="ECO:0000313" key="12">
    <source>
        <dbReference type="EMBL" id="GAA3546573.1"/>
    </source>
</evidence>
<gene>
    <name evidence="12" type="ORF">GCM10022394_28230</name>
</gene>
<dbReference type="InterPro" id="IPR007419">
    <property type="entry name" value="BFD-like_2Fe2S-bd_dom"/>
</dbReference>
<keyword evidence="5" id="KW-0500">Molybdenum</keyword>
<dbReference type="SUPFAM" id="SSF50692">
    <property type="entry name" value="ADC-like"/>
    <property type="match status" value="1"/>
</dbReference>
<sequence>MTASIHTTCPYCGVGCGVKIDGQGAVTGDQLHPANRGALCVKGMALGESQTLPNRLLYPRVDGRQLDWPEAIATVATGFAEIIKRHGPQAVAFYGSGQMLTEDYYVANKLMKGFIGSANIDTNSRLCMSSAVAAHQRAFGEDAVPAGYEDLAEAELVVMVGANSAWTHPVLFRRLEQARAANPAQRWIVIDPRGTATSQQADLHLQIKPGSDLLLFNGLARRILDSASMDRAFIEQHVTGFAELSLTLGGSEYRTDKVAEATGLTIAELNRFYQAFLDTPKTLTLFCMGINQSEQGTDNAGAIINCHLLTGRIGKPGAAPFSLTGQPNAMGGREVGGLANQLAAHMDFAPGNRDKVARFWGSDRLAPGPGLKAMEMIDALERGDIKALWVMGSNPAVSLPDSARARRALEKCELLVVSDISPNTDTARLARVLLPAAGWGEKDGTVTNSARTISRQRPFKPAPGAARPDWWAICQVAQAMGFEQAFGFDSPAAIFREHAALSGFENGGERLFDISALSGLSDEQYQQMTPRSWPLAGRETGPARLFGDGHFATPDGKARLHPASPRERSEPAGARLLLNTGRLRDQWHTMSRTGHVARLMAATSEPQAQINPSTLSRGGLDQALLLQLHNERGHTLLRVVADESIPPGQVFVPMHWSGEFSSGGRVNDLVSARGCPTSGQPAFKQNPVQVVAVRHQWQASWIGLEAPRWLPEWWSRRPLASGECWSLIDSQTSLAEARTALTREGSWLDWPLPQGRLLVGLEAGKIQGLLLFGQSPWQINPEALASLLGSTLQPSLLLGQLSQALAGTGRLVCSCWSVTEKRIRQAIEEGVEQLEELQQQLKCGTRCGSCIPELKQLLEASQSQSLGEKL</sequence>
<evidence type="ECO:0000256" key="4">
    <source>
        <dbReference type="ARBA" id="ARBA00022485"/>
    </source>
</evidence>
<name>A0ABP6W515_9GAMM</name>
<dbReference type="InterPro" id="IPR041957">
    <property type="entry name" value="CT_Nitrate-R-NapA-like"/>
</dbReference>
<dbReference type="CDD" id="cd02791">
    <property type="entry name" value="MopB_CT_Nitrate-R-NapA-like"/>
    <property type="match status" value="1"/>
</dbReference>
<dbReference type="SUPFAM" id="SSF53706">
    <property type="entry name" value="Formate dehydrogenase/DMSO reductase, domains 1-3"/>
    <property type="match status" value="1"/>
</dbReference>
<proteinExistence type="inferred from homology"/>
<dbReference type="InterPro" id="IPR006657">
    <property type="entry name" value="MoPterin_dinucl-bd_dom"/>
</dbReference>
<comment type="cofactor">
    <cofactor evidence="1">
        <name>Mo-bis(molybdopterin guanine dinucleotide)</name>
        <dbReference type="ChEBI" id="CHEBI:60539"/>
    </cofactor>
</comment>
<dbReference type="Pfam" id="PF00384">
    <property type="entry name" value="Molybdopterin"/>
    <property type="match status" value="1"/>
</dbReference>
<evidence type="ECO:0000256" key="3">
    <source>
        <dbReference type="ARBA" id="ARBA00008747"/>
    </source>
</evidence>
<evidence type="ECO:0000256" key="7">
    <source>
        <dbReference type="ARBA" id="ARBA00023002"/>
    </source>
</evidence>
<evidence type="ECO:0000313" key="13">
    <source>
        <dbReference type="Proteomes" id="UP001500795"/>
    </source>
</evidence>
<dbReference type="InterPro" id="IPR009010">
    <property type="entry name" value="Asp_de-COase-like_dom_sf"/>
</dbReference>
<dbReference type="InterPro" id="IPR041854">
    <property type="entry name" value="BFD-like_2Fe2S-bd_dom_sf"/>
</dbReference>
<keyword evidence="7" id="KW-0560">Oxidoreductase</keyword>
<comment type="similarity">
    <text evidence="3">Belongs to the prokaryotic molybdopterin-containing oxidoreductase family. NasA/NapA/NarB subfamily.</text>
</comment>
<protein>
    <submittedName>
        <fullName evidence="12">Nitrate reductase</fullName>
    </submittedName>
</protein>
<dbReference type="Gene3D" id="2.20.25.90">
    <property type="entry name" value="ADC-like domains"/>
    <property type="match status" value="1"/>
</dbReference>
<evidence type="ECO:0000259" key="11">
    <source>
        <dbReference type="PROSITE" id="PS51669"/>
    </source>
</evidence>
<dbReference type="InterPro" id="IPR050123">
    <property type="entry name" value="Prok_molybdopt-oxidoreductase"/>
</dbReference>
<dbReference type="EMBL" id="BAABCX010000004">
    <property type="protein sequence ID" value="GAA3546573.1"/>
    <property type="molecule type" value="Genomic_DNA"/>
</dbReference>
<keyword evidence="4" id="KW-0004">4Fe-4S</keyword>
<dbReference type="InterPro" id="IPR006963">
    <property type="entry name" value="Mopterin_OxRdtase_4Fe-4S_dom"/>
</dbReference>
<dbReference type="Pfam" id="PF01568">
    <property type="entry name" value="Molydop_binding"/>
    <property type="match status" value="1"/>
</dbReference>
<evidence type="ECO:0000256" key="8">
    <source>
        <dbReference type="ARBA" id="ARBA00023004"/>
    </source>
</evidence>
<dbReference type="SMART" id="SM00926">
    <property type="entry name" value="Molybdop_Fe4S4"/>
    <property type="match status" value="1"/>
</dbReference>
<organism evidence="12 13">
    <name type="scientific">Zobellella aerophila</name>
    <dbReference type="NCBI Taxonomy" id="870480"/>
    <lineage>
        <taxon>Bacteria</taxon>
        <taxon>Pseudomonadati</taxon>
        <taxon>Pseudomonadota</taxon>
        <taxon>Gammaproteobacteria</taxon>
        <taxon>Aeromonadales</taxon>
        <taxon>Aeromonadaceae</taxon>
        <taxon>Zobellella</taxon>
    </lineage>
</organism>
<dbReference type="PANTHER" id="PTHR43105:SF9">
    <property type="entry name" value="NADPH-FE(3+) OXIDOREDUCTASE SUBUNIT ALPHA"/>
    <property type="match status" value="1"/>
</dbReference>
<dbReference type="CDD" id="cd02754">
    <property type="entry name" value="MopB_Nitrate-R-NapA-like"/>
    <property type="match status" value="1"/>
</dbReference>
<feature type="domain" description="4Fe-4S Mo/W bis-MGD-type" evidence="11">
    <location>
        <begin position="1"/>
        <end position="54"/>
    </location>
</feature>
<evidence type="ECO:0000256" key="2">
    <source>
        <dbReference type="ARBA" id="ARBA00001966"/>
    </source>
</evidence>
<comment type="cofactor">
    <cofactor evidence="2">
        <name>[4Fe-4S] cluster</name>
        <dbReference type="ChEBI" id="CHEBI:49883"/>
    </cofactor>
</comment>
<dbReference type="RefSeq" id="WP_344959167.1">
    <property type="nucleotide sequence ID" value="NZ_BAABCX010000004.1"/>
</dbReference>
<dbReference type="PROSITE" id="PS51669">
    <property type="entry name" value="4FE4S_MOW_BIS_MGD"/>
    <property type="match status" value="1"/>
</dbReference>
<keyword evidence="8" id="KW-0408">Iron</keyword>
<dbReference type="Gene3D" id="1.10.10.1100">
    <property type="entry name" value="BFD-like [2Fe-2S]-binding domain"/>
    <property type="match status" value="1"/>
</dbReference>
<evidence type="ECO:0000256" key="1">
    <source>
        <dbReference type="ARBA" id="ARBA00001942"/>
    </source>
</evidence>
<reference evidence="13" key="1">
    <citation type="journal article" date="2019" name="Int. J. Syst. Evol. Microbiol.">
        <title>The Global Catalogue of Microorganisms (GCM) 10K type strain sequencing project: providing services to taxonomists for standard genome sequencing and annotation.</title>
        <authorList>
            <consortium name="The Broad Institute Genomics Platform"/>
            <consortium name="The Broad Institute Genome Sequencing Center for Infectious Disease"/>
            <person name="Wu L."/>
            <person name="Ma J."/>
        </authorList>
    </citation>
    <scope>NUCLEOTIDE SEQUENCE [LARGE SCALE GENOMIC DNA]</scope>
    <source>
        <strain evidence="13">JCM 17110</strain>
    </source>
</reference>
<evidence type="ECO:0000256" key="10">
    <source>
        <dbReference type="ARBA" id="ARBA00023063"/>
    </source>
</evidence>
<dbReference type="Proteomes" id="UP001500795">
    <property type="component" value="Unassembled WGS sequence"/>
</dbReference>
<accession>A0ABP6W515</accession>
<keyword evidence="13" id="KW-1185">Reference proteome</keyword>
<evidence type="ECO:0000256" key="5">
    <source>
        <dbReference type="ARBA" id="ARBA00022505"/>
    </source>
</evidence>
<dbReference type="Gene3D" id="3.40.228.10">
    <property type="entry name" value="Dimethylsulfoxide Reductase, domain 2"/>
    <property type="match status" value="1"/>
</dbReference>
<evidence type="ECO:0000256" key="6">
    <source>
        <dbReference type="ARBA" id="ARBA00022723"/>
    </source>
</evidence>
<dbReference type="Pfam" id="PF04324">
    <property type="entry name" value="Fer2_BFD"/>
    <property type="match status" value="1"/>
</dbReference>
<comment type="caution">
    <text evidence="12">The sequence shown here is derived from an EMBL/GenBank/DDBJ whole genome shotgun (WGS) entry which is preliminary data.</text>
</comment>
<keyword evidence="9" id="KW-0411">Iron-sulfur</keyword>
<dbReference type="Gene3D" id="2.40.40.20">
    <property type="match status" value="1"/>
</dbReference>
<dbReference type="Gene3D" id="3.40.50.740">
    <property type="match status" value="1"/>
</dbReference>
<keyword evidence="6" id="KW-0479">Metal-binding</keyword>
<dbReference type="PANTHER" id="PTHR43105">
    <property type="entry name" value="RESPIRATORY NITRATE REDUCTASE"/>
    <property type="match status" value="1"/>
</dbReference>
<keyword evidence="10" id="KW-0534">Nitrate assimilation</keyword>
<dbReference type="Pfam" id="PF04879">
    <property type="entry name" value="Molybdop_Fe4S4"/>
    <property type="match status" value="1"/>
</dbReference>
<dbReference type="InterPro" id="IPR006656">
    <property type="entry name" value="Mopterin_OxRdtase"/>
</dbReference>